<gene>
    <name evidence="3" type="ORF">RDB_LOCUS7307</name>
</gene>
<evidence type="ECO:0000313" key="3">
    <source>
        <dbReference type="EMBL" id="CAE6351862.1"/>
    </source>
</evidence>
<dbReference type="AlphaFoldDB" id="A0A8H2W9R5"/>
<feature type="compositionally biased region" description="Basic and acidic residues" evidence="1">
    <location>
        <begin position="54"/>
        <end position="68"/>
    </location>
</feature>
<name>A0A8H2W9R5_9AGAM</name>
<dbReference type="Proteomes" id="UP000663843">
    <property type="component" value="Unassembled WGS sequence"/>
</dbReference>
<organism evidence="3 4">
    <name type="scientific">Rhizoctonia solani</name>
    <dbReference type="NCBI Taxonomy" id="456999"/>
    <lineage>
        <taxon>Eukaryota</taxon>
        <taxon>Fungi</taxon>
        <taxon>Dikarya</taxon>
        <taxon>Basidiomycota</taxon>
        <taxon>Agaricomycotina</taxon>
        <taxon>Agaricomycetes</taxon>
        <taxon>Cantharellales</taxon>
        <taxon>Ceratobasidiaceae</taxon>
        <taxon>Rhizoctonia</taxon>
    </lineage>
</organism>
<evidence type="ECO:0000313" key="4">
    <source>
        <dbReference type="Proteomes" id="UP000663843"/>
    </source>
</evidence>
<feature type="domain" description="F-box" evidence="2">
    <location>
        <begin position="87"/>
        <end position="136"/>
    </location>
</feature>
<feature type="compositionally biased region" description="Low complexity" evidence="1">
    <location>
        <begin position="1"/>
        <end position="20"/>
    </location>
</feature>
<dbReference type="EMBL" id="CAJMWT010000783">
    <property type="protein sequence ID" value="CAE6351862.1"/>
    <property type="molecule type" value="Genomic_DNA"/>
</dbReference>
<feature type="region of interest" description="Disordered" evidence="1">
    <location>
        <begin position="1"/>
        <end position="86"/>
    </location>
</feature>
<sequence>MAPQTRSSTRTNRVTTRSSVARAQPLQKAGVPKNAPKPSRKPKTKPISNPRPKLKVDPKAEQDSEPARKRIRRSGTKERPSDNGPATILLMNLPVEVLIEVARYIHPLDLIMLSRVNKFFRELFMDKRSALVWRSARENVPGLPACPSETSEPQYAAMLFAKRCSACGGYAPREMKPVLMIRLCWSVLARVTDSSLLSAISAPVPGQSRSWESWCLYKEAKEIKAKLNELTEAGDEEALRRWKEERHELVQTRRKNAEPLEKWLVKREQERVRDRNELRASHRKEIESRLIKLGWEKGDFVCYDRWRRKQWSSLTGQNALTDKVWDNLLPRLLAHLEINRNDRLEREQAQRQGARRNVVHKWLETTRSHLPFYARATPVGESPSDAGHTPLASTSWGTLDSDSTQVLRQTFPASSQVHEWPEYETLIDNDVPHEQFLIDFEEKKPEFQQSIAEWRRELDAQLITTLSDDVRPPNYDQSAFTMTVGVGENIQPISALPEDTQKLLRADSIFTISPPP</sequence>
<dbReference type="InterPro" id="IPR001810">
    <property type="entry name" value="F-box_dom"/>
</dbReference>
<reference evidence="3" key="1">
    <citation type="submission" date="2021-01" db="EMBL/GenBank/DDBJ databases">
        <authorList>
            <person name="Kaushik A."/>
        </authorList>
    </citation>
    <scope>NUCLEOTIDE SEQUENCE</scope>
    <source>
        <strain evidence="3">AG2-2IIIB</strain>
    </source>
</reference>
<protein>
    <recommendedName>
        <fullName evidence="2">F-box domain-containing protein</fullName>
    </recommendedName>
</protein>
<dbReference type="Pfam" id="PF00646">
    <property type="entry name" value="F-box"/>
    <property type="match status" value="1"/>
</dbReference>
<dbReference type="SUPFAM" id="SSF81383">
    <property type="entry name" value="F-box domain"/>
    <property type="match status" value="1"/>
</dbReference>
<evidence type="ECO:0000259" key="2">
    <source>
        <dbReference type="PROSITE" id="PS50181"/>
    </source>
</evidence>
<dbReference type="PROSITE" id="PS50181">
    <property type="entry name" value="FBOX"/>
    <property type="match status" value="1"/>
</dbReference>
<comment type="caution">
    <text evidence="3">The sequence shown here is derived from an EMBL/GenBank/DDBJ whole genome shotgun (WGS) entry which is preliminary data.</text>
</comment>
<accession>A0A8H2W9R5</accession>
<dbReference type="InterPro" id="IPR036047">
    <property type="entry name" value="F-box-like_dom_sf"/>
</dbReference>
<evidence type="ECO:0000256" key="1">
    <source>
        <dbReference type="SAM" id="MobiDB-lite"/>
    </source>
</evidence>
<proteinExistence type="predicted"/>
<dbReference type="CDD" id="cd09917">
    <property type="entry name" value="F-box_SF"/>
    <property type="match status" value="1"/>
</dbReference>